<keyword evidence="3" id="KW-0274">FAD</keyword>
<evidence type="ECO:0000313" key="9">
    <source>
        <dbReference type="Proteomes" id="UP000011087"/>
    </source>
</evidence>
<dbReference type="OrthoDB" id="202203at2759"/>
<evidence type="ECO:0000259" key="6">
    <source>
        <dbReference type="Pfam" id="PF07992"/>
    </source>
</evidence>
<dbReference type="GO" id="GO:0004174">
    <property type="term" value="F:electron-transferring-flavoprotein dehydrogenase activity"/>
    <property type="evidence" value="ECO:0007669"/>
    <property type="project" value="TreeGrafter"/>
</dbReference>
<evidence type="ECO:0000256" key="2">
    <source>
        <dbReference type="ARBA" id="ARBA00022630"/>
    </source>
</evidence>
<keyword evidence="5" id="KW-0472">Membrane</keyword>
<reference evidence="9" key="2">
    <citation type="submission" date="2012-11" db="EMBL/GenBank/DDBJ databases">
        <authorList>
            <person name="Kuo A."/>
            <person name="Curtis B.A."/>
            <person name="Tanifuji G."/>
            <person name="Burki F."/>
            <person name="Gruber A."/>
            <person name="Irimia M."/>
            <person name="Maruyama S."/>
            <person name="Arias M.C."/>
            <person name="Ball S.G."/>
            <person name="Gile G.H."/>
            <person name="Hirakawa Y."/>
            <person name="Hopkins J.F."/>
            <person name="Rensing S.A."/>
            <person name="Schmutz J."/>
            <person name="Symeonidi A."/>
            <person name="Elias M."/>
            <person name="Eveleigh R.J."/>
            <person name="Herman E.K."/>
            <person name="Klute M.J."/>
            <person name="Nakayama T."/>
            <person name="Obornik M."/>
            <person name="Reyes-Prieto A."/>
            <person name="Armbrust E.V."/>
            <person name="Aves S.J."/>
            <person name="Beiko R.G."/>
            <person name="Coutinho P."/>
            <person name="Dacks J.B."/>
            <person name="Durnford D.G."/>
            <person name="Fast N.M."/>
            <person name="Green B.R."/>
            <person name="Grisdale C."/>
            <person name="Hempe F."/>
            <person name="Henrissat B."/>
            <person name="Hoppner M.P."/>
            <person name="Ishida K.-I."/>
            <person name="Kim E."/>
            <person name="Koreny L."/>
            <person name="Kroth P.G."/>
            <person name="Liu Y."/>
            <person name="Malik S.-B."/>
            <person name="Maier U.G."/>
            <person name="McRose D."/>
            <person name="Mock T."/>
            <person name="Neilson J.A."/>
            <person name="Onodera N.T."/>
            <person name="Poole A.M."/>
            <person name="Pritham E.J."/>
            <person name="Richards T.A."/>
            <person name="Rocap G."/>
            <person name="Roy S.W."/>
            <person name="Sarai C."/>
            <person name="Schaack S."/>
            <person name="Shirato S."/>
            <person name="Slamovits C.H."/>
            <person name="Spencer D.F."/>
            <person name="Suzuki S."/>
            <person name="Worden A.Z."/>
            <person name="Zauner S."/>
            <person name="Barry K."/>
            <person name="Bell C."/>
            <person name="Bharti A.K."/>
            <person name="Crow J.A."/>
            <person name="Grimwood J."/>
            <person name="Kramer R."/>
            <person name="Lindquist E."/>
            <person name="Lucas S."/>
            <person name="Salamov A."/>
            <person name="McFadden G.I."/>
            <person name="Lane C.E."/>
            <person name="Keeling P.J."/>
            <person name="Gray M.W."/>
            <person name="Grigoriev I.V."/>
            <person name="Archibald J.M."/>
        </authorList>
    </citation>
    <scope>NUCLEOTIDE SEQUENCE</scope>
    <source>
        <strain evidence="9">CCMP2712</strain>
    </source>
</reference>
<dbReference type="PRINTS" id="PR00368">
    <property type="entry name" value="FADPNR"/>
</dbReference>
<protein>
    <recommendedName>
        <fullName evidence="6">FAD/NAD(P)-binding domain-containing protein</fullName>
    </recommendedName>
</protein>
<gene>
    <name evidence="7" type="ORF">GUITHDRAFT_109558</name>
</gene>
<dbReference type="RefSeq" id="XP_005831417.1">
    <property type="nucleotide sequence ID" value="XM_005831360.1"/>
</dbReference>
<dbReference type="EMBL" id="JH993004">
    <property type="protein sequence ID" value="EKX44437.1"/>
    <property type="molecule type" value="Genomic_DNA"/>
</dbReference>
<keyword evidence="9" id="KW-1185">Reference proteome</keyword>
<proteinExistence type="inferred from homology"/>
<keyword evidence="5" id="KW-0812">Transmembrane</keyword>
<evidence type="ECO:0000313" key="8">
    <source>
        <dbReference type="EnsemblProtists" id="EKX44437"/>
    </source>
</evidence>
<dbReference type="InterPro" id="IPR023753">
    <property type="entry name" value="FAD/NAD-binding_dom"/>
</dbReference>
<evidence type="ECO:0000256" key="4">
    <source>
        <dbReference type="ARBA" id="ARBA00023002"/>
    </source>
</evidence>
<dbReference type="PANTHER" id="PTHR43735:SF3">
    <property type="entry name" value="FERROPTOSIS SUPPRESSOR PROTEIN 1"/>
    <property type="match status" value="1"/>
</dbReference>
<sequence length="227" mass="25253">MGELLVEVVVLLLKGFLVSVDLLLLAVQPVMQKLGDLRRSWGVRNILHLKKEEKKKKKVVVIGASFAGLEASRHLSKHAEVTIIEERSFFEYTPGVLRCFVDPQHFYSLACSLHLPPCQIVTGHVTDVQAKQVVVEFDHGGEKQVREIPFDYCLLAMGSSYNGAIRPRREEKTMSCRAMTWMHENSKLQQAPSALVVGAGLVGVELAAEIIAVYPSKRVTLVYGTQV</sequence>
<evidence type="ECO:0000313" key="7">
    <source>
        <dbReference type="EMBL" id="EKX44437.1"/>
    </source>
</evidence>
<feature type="transmembrane region" description="Helical" evidence="5">
    <location>
        <begin position="12"/>
        <end position="31"/>
    </location>
</feature>
<feature type="domain" description="FAD/NAD(P)-binding" evidence="6">
    <location>
        <begin position="57"/>
        <end position="224"/>
    </location>
</feature>
<evidence type="ECO:0000256" key="1">
    <source>
        <dbReference type="ARBA" id="ARBA00006442"/>
    </source>
</evidence>
<keyword evidence="4" id="KW-0560">Oxidoreductase</keyword>
<dbReference type="Pfam" id="PF07992">
    <property type="entry name" value="Pyr_redox_2"/>
    <property type="match status" value="1"/>
</dbReference>
<keyword evidence="2" id="KW-0285">Flavoprotein</keyword>
<organism evidence="7">
    <name type="scientific">Guillardia theta (strain CCMP2712)</name>
    <name type="common">Cryptophyte</name>
    <dbReference type="NCBI Taxonomy" id="905079"/>
    <lineage>
        <taxon>Eukaryota</taxon>
        <taxon>Cryptophyceae</taxon>
        <taxon>Pyrenomonadales</taxon>
        <taxon>Geminigeraceae</taxon>
        <taxon>Guillardia</taxon>
    </lineage>
</organism>
<dbReference type="HOGENOM" id="CLU_1221659_0_0_1"/>
<comment type="similarity">
    <text evidence="1">Belongs to the FAD-dependent oxidoreductase family.</text>
</comment>
<dbReference type="KEGG" id="gtt:GUITHDRAFT_109558"/>
<dbReference type="AlphaFoldDB" id="L1J7Y4"/>
<dbReference type="PANTHER" id="PTHR43735">
    <property type="entry name" value="APOPTOSIS-INDUCING FACTOR 1"/>
    <property type="match status" value="1"/>
</dbReference>
<reference evidence="7 9" key="1">
    <citation type="journal article" date="2012" name="Nature">
        <title>Algal genomes reveal evolutionary mosaicism and the fate of nucleomorphs.</title>
        <authorList>
            <consortium name="DOE Joint Genome Institute"/>
            <person name="Curtis B.A."/>
            <person name="Tanifuji G."/>
            <person name="Burki F."/>
            <person name="Gruber A."/>
            <person name="Irimia M."/>
            <person name="Maruyama S."/>
            <person name="Arias M.C."/>
            <person name="Ball S.G."/>
            <person name="Gile G.H."/>
            <person name="Hirakawa Y."/>
            <person name="Hopkins J.F."/>
            <person name="Kuo A."/>
            <person name="Rensing S.A."/>
            <person name="Schmutz J."/>
            <person name="Symeonidi A."/>
            <person name="Elias M."/>
            <person name="Eveleigh R.J."/>
            <person name="Herman E.K."/>
            <person name="Klute M.J."/>
            <person name="Nakayama T."/>
            <person name="Obornik M."/>
            <person name="Reyes-Prieto A."/>
            <person name="Armbrust E.V."/>
            <person name="Aves S.J."/>
            <person name="Beiko R.G."/>
            <person name="Coutinho P."/>
            <person name="Dacks J.B."/>
            <person name="Durnford D.G."/>
            <person name="Fast N.M."/>
            <person name="Green B.R."/>
            <person name="Grisdale C.J."/>
            <person name="Hempel F."/>
            <person name="Henrissat B."/>
            <person name="Hoppner M.P."/>
            <person name="Ishida K."/>
            <person name="Kim E."/>
            <person name="Koreny L."/>
            <person name="Kroth P.G."/>
            <person name="Liu Y."/>
            <person name="Malik S.B."/>
            <person name="Maier U.G."/>
            <person name="McRose D."/>
            <person name="Mock T."/>
            <person name="Neilson J.A."/>
            <person name="Onodera N.T."/>
            <person name="Poole A.M."/>
            <person name="Pritham E.J."/>
            <person name="Richards T.A."/>
            <person name="Rocap G."/>
            <person name="Roy S.W."/>
            <person name="Sarai C."/>
            <person name="Schaack S."/>
            <person name="Shirato S."/>
            <person name="Slamovits C.H."/>
            <person name="Spencer D.F."/>
            <person name="Suzuki S."/>
            <person name="Worden A.Z."/>
            <person name="Zauner S."/>
            <person name="Barry K."/>
            <person name="Bell C."/>
            <person name="Bharti A.K."/>
            <person name="Crow J.A."/>
            <person name="Grimwood J."/>
            <person name="Kramer R."/>
            <person name="Lindquist E."/>
            <person name="Lucas S."/>
            <person name="Salamov A."/>
            <person name="McFadden G.I."/>
            <person name="Lane C.E."/>
            <person name="Keeling P.J."/>
            <person name="Gray M.W."/>
            <person name="Grigoriev I.V."/>
            <person name="Archibald J.M."/>
        </authorList>
    </citation>
    <scope>NUCLEOTIDE SEQUENCE</scope>
    <source>
        <strain evidence="7 9">CCMP2712</strain>
    </source>
</reference>
<dbReference type="GeneID" id="17301201"/>
<dbReference type="OMA" id="GMTFHES"/>
<accession>L1J7Y4</accession>
<name>L1J7Y4_GUITC</name>
<keyword evidence="5" id="KW-1133">Transmembrane helix</keyword>
<dbReference type="STRING" id="905079.L1J7Y4"/>
<dbReference type="GO" id="GO:0050660">
    <property type="term" value="F:flavin adenine dinucleotide binding"/>
    <property type="evidence" value="ECO:0007669"/>
    <property type="project" value="TreeGrafter"/>
</dbReference>
<evidence type="ECO:0000256" key="3">
    <source>
        <dbReference type="ARBA" id="ARBA00022827"/>
    </source>
</evidence>
<dbReference type="SUPFAM" id="SSF51905">
    <property type="entry name" value="FAD/NAD(P)-binding domain"/>
    <property type="match status" value="1"/>
</dbReference>
<dbReference type="InterPro" id="IPR036188">
    <property type="entry name" value="FAD/NAD-bd_sf"/>
</dbReference>
<dbReference type="GO" id="GO:0005737">
    <property type="term" value="C:cytoplasm"/>
    <property type="evidence" value="ECO:0007669"/>
    <property type="project" value="TreeGrafter"/>
</dbReference>
<dbReference type="EnsemblProtists" id="EKX44437">
    <property type="protein sequence ID" value="EKX44437"/>
    <property type="gene ID" value="GUITHDRAFT_109558"/>
</dbReference>
<dbReference type="Proteomes" id="UP000011087">
    <property type="component" value="Unassembled WGS sequence"/>
</dbReference>
<dbReference type="PaxDb" id="55529-EKX44437"/>
<reference evidence="8" key="3">
    <citation type="submission" date="2016-03" db="UniProtKB">
        <authorList>
            <consortium name="EnsemblProtists"/>
        </authorList>
    </citation>
    <scope>IDENTIFICATION</scope>
</reference>
<evidence type="ECO:0000256" key="5">
    <source>
        <dbReference type="SAM" id="Phobius"/>
    </source>
</evidence>
<dbReference type="Gene3D" id="3.50.50.100">
    <property type="match status" value="1"/>
</dbReference>
<dbReference type="eggNOG" id="KOG2495">
    <property type="taxonomic scope" value="Eukaryota"/>
</dbReference>